<evidence type="ECO:0000256" key="1">
    <source>
        <dbReference type="ARBA" id="ARBA00001210"/>
    </source>
</evidence>
<accession>A0ABW2ICK6</accession>
<evidence type="ECO:0000256" key="5">
    <source>
        <dbReference type="HAMAP-Rule" id="MF_01883"/>
    </source>
</evidence>
<reference evidence="7" key="1">
    <citation type="journal article" date="2019" name="Int. J. Syst. Evol. Microbiol.">
        <title>The Global Catalogue of Microorganisms (GCM) 10K type strain sequencing project: providing services to taxonomists for standard genome sequencing and annotation.</title>
        <authorList>
            <consortium name="The Broad Institute Genomics Platform"/>
            <consortium name="The Broad Institute Genome Sequencing Center for Infectious Disease"/>
            <person name="Wu L."/>
            <person name="Ma J."/>
        </authorList>
    </citation>
    <scope>NUCLEOTIDE SEQUENCE [LARGE SCALE GENOMIC DNA]</scope>
    <source>
        <strain evidence="7">KACC 12508</strain>
    </source>
</reference>
<proteinExistence type="inferred from homology"/>
<evidence type="ECO:0000313" key="7">
    <source>
        <dbReference type="Proteomes" id="UP001596542"/>
    </source>
</evidence>
<dbReference type="InterPro" id="IPR017555">
    <property type="entry name" value="TriPribosyl-deP-CoA_syn"/>
</dbReference>
<evidence type="ECO:0000313" key="6">
    <source>
        <dbReference type="EMBL" id="MFC7288658.1"/>
    </source>
</evidence>
<keyword evidence="7" id="KW-1185">Reference proteome</keyword>
<dbReference type="NCBIfam" id="TIGR03132">
    <property type="entry name" value="malonate_mdcB"/>
    <property type="match status" value="1"/>
</dbReference>
<evidence type="ECO:0000256" key="4">
    <source>
        <dbReference type="ARBA" id="ARBA00022840"/>
    </source>
</evidence>
<gene>
    <name evidence="5 6" type="primary">mdcB</name>
    <name evidence="6" type="ORF">ACFQPC_11470</name>
</gene>
<dbReference type="RefSeq" id="WP_382272043.1">
    <property type="nucleotide sequence ID" value="NZ_JBHTBU010000002.1"/>
</dbReference>
<dbReference type="GO" id="GO:0046917">
    <property type="term" value="F:triphosphoribosyl-dephospho-CoA synthase activity"/>
    <property type="evidence" value="ECO:0007669"/>
    <property type="project" value="UniProtKB-EC"/>
</dbReference>
<sequence length="289" mass="30433">MEAIGMALIANAAHPLRTQQVARAAVRALYDEMCLYPKPGLVSKTDNGSHDDMQAATFIKSLFSLRHYFAAIYEAGARNADFAELTRLGLAAEATMLRATSGVNTHRGAIFNLGLLCAALGKADVADEPADLAQIVVDSWGADIKLADSKDRSSSHGNLVCRKYAVGGARGEAAAGFPHVFKIGLPTLTAIRLADGSVGAARCQSFFAIMAALEDTNLLHRAGVEGLHYARTSAISFLAEGGVFAANWLQRAKQIHHAFVARRLSPGGSADLLAATLFIAAVTERAVGA</sequence>
<protein>
    <recommendedName>
        <fullName evidence="5">Probable 2-(5''-triphosphoribosyl)-3'-dephosphocoenzyme-A synthase</fullName>
        <shortName evidence="5">2-(5''-triphosphoribosyl)-3'-dephospho-CoA synthase</shortName>
        <ecNumber evidence="5">2.4.2.52</ecNumber>
    </recommendedName>
</protein>
<comment type="catalytic activity">
    <reaction evidence="1 5">
        <text>3'-dephospho-CoA + ATP = 2'-(5''-triphospho-alpha-D-ribosyl)-3'-dephospho-CoA + adenine</text>
        <dbReference type="Rhea" id="RHEA:15117"/>
        <dbReference type="ChEBI" id="CHEBI:16708"/>
        <dbReference type="ChEBI" id="CHEBI:30616"/>
        <dbReference type="ChEBI" id="CHEBI:57328"/>
        <dbReference type="ChEBI" id="CHEBI:61378"/>
        <dbReference type="EC" id="2.4.2.52"/>
    </reaction>
</comment>
<name>A0ABW2ICK6_9BURK</name>
<comment type="caution">
    <text evidence="6">The sequence shown here is derived from an EMBL/GenBank/DDBJ whole genome shotgun (WGS) entry which is preliminary data.</text>
</comment>
<dbReference type="Gene3D" id="1.10.4200.10">
    <property type="entry name" value="Triphosphoribosyl-dephospho-CoA protein"/>
    <property type="match status" value="1"/>
</dbReference>
<dbReference type="HAMAP" id="MF_01883">
    <property type="entry name" value="MdcB"/>
    <property type="match status" value="1"/>
</dbReference>
<evidence type="ECO:0000256" key="2">
    <source>
        <dbReference type="ARBA" id="ARBA00022679"/>
    </source>
</evidence>
<keyword evidence="6" id="KW-0328">Glycosyltransferase</keyword>
<comment type="similarity">
    <text evidence="5">Belongs to the CitG/MdcB family.</text>
</comment>
<keyword evidence="3 5" id="KW-0547">Nucleotide-binding</keyword>
<dbReference type="InterPro" id="IPR002736">
    <property type="entry name" value="CitG"/>
</dbReference>
<comment type="function">
    <text evidence="5">Involved in the formation of 2-(5''-phosphoribosyl)-3'-dephosphocoenzyme-A, the prosthetic group of the acyl-carrier protein of the malonate decarboxylase.</text>
</comment>
<dbReference type="GO" id="GO:0016757">
    <property type="term" value="F:glycosyltransferase activity"/>
    <property type="evidence" value="ECO:0007669"/>
    <property type="project" value="UniProtKB-KW"/>
</dbReference>
<evidence type="ECO:0000256" key="3">
    <source>
        <dbReference type="ARBA" id="ARBA00022741"/>
    </source>
</evidence>
<organism evidence="6 7">
    <name type="scientific">Herminiimonas glaciei</name>
    <dbReference type="NCBI Taxonomy" id="523788"/>
    <lineage>
        <taxon>Bacteria</taxon>
        <taxon>Pseudomonadati</taxon>
        <taxon>Pseudomonadota</taxon>
        <taxon>Betaproteobacteria</taxon>
        <taxon>Burkholderiales</taxon>
        <taxon>Oxalobacteraceae</taxon>
        <taxon>Herminiimonas</taxon>
    </lineage>
</organism>
<dbReference type="PANTHER" id="PTHR30201:SF2">
    <property type="entry name" value="2-(5''-TRIPHOSPHORIBOSYL)-3'-DEPHOSPHOCOENZYME-A SYNTHASE"/>
    <property type="match status" value="1"/>
</dbReference>
<dbReference type="PANTHER" id="PTHR30201">
    <property type="entry name" value="TRIPHOSPHORIBOSYL-DEPHOSPHO-COA SYNTHASE"/>
    <property type="match status" value="1"/>
</dbReference>
<keyword evidence="4 5" id="KW-0067">ATP-binding</keyword>
<dbReference type="EMBL" id="JBHTBU010000002">
    <property type="protein sequence ID" value="MFC7288658.1"/>
    <property type="molecule type" value="Genomic_DNA"/>
</dbReference>
<dbReference type="Pfam" id="PF01874">
    <property type="entry name" value="CitG"/>
    <property type="match status" value="1"/>
</dbReference>
<dbReference type="EC" id="2.4.2.52" evidence="5"/>
<keyword evidence="2 5" id="KW-0808">Transferase</keyword>
<dbReference type="Proteomes" id="UP001596542">
    <property type="component" value="Unassembled WGS sequence"/>
</dbReference>